<evidence type="ECO:0000313" key="1">
    <source>
        <dbReference type="EMBL" id="SIO55556.1"/>
    </source>
</evidence>
<dbReference type="OrthoDB" id="9047490at2"/>
<proteinExistence type="predicted"/>
<gene>
    <name evidence="1" type="ORF">SAMN05444165_3575</name>
</gene>
<dbReference type="Gene3D" id="3.90.930.1">
    <property type="match status" value="1"/>
</dbReference>
<sequence length="597" mass="61163">MNTQNFSEAIADVTAFITGASVSVADATNSAQQALAAQATRDKISATATAANDLFGVVSAGMQKGLETLSPASTEAAELLARAGARSSVLGLSLAGAPILKAVLNGDGGAITTSQLDALSGAALMAGAVSLPEVAVTLTVVGSLMVAASVFDTNPDNTLSNAVTQLKNLIQPYYNQLSPSDQTVFASQMSEAMSATLSGGMLLPQVNEAGWITGYTAEAPASITEEGDAKTYTFASGVTYIIGNVTDDDPLTDSSTGAEKSLWTVPAAGAGSPLTLDIHKDGSYSNSFTDPQGNKVTEVYVAGSSGTYTIAPMNGNYQFIDVEGKDNKVTVQGDNNQISLAAGTQASITGANNTIYADAGTAITLNSASGNTVWNEVTGDNLSISDGILTVAGDPNGPCGGATVTAGTTNSIAIHADGSQTLVTRYDDDDRVWERTYNAADVMTEQLVVSPDGSYGDELFDPKTGEARQWTFSNGDGTGLVLKFDSYGKTIERDYINRDRPSSQFVIDPVTGATTAYNTLSGVSLPTLQFDPATGAVAWSSGSGTNSLIATAYSAADHQAAQLVHAMAVYAPETSASISLAAIPPDNPQLLLAASPH</sequence>
<name>A0A1N6KGV6_9BURK</name>
<organism evidence="1 2">
    <name type="scientific">Paraburkholderia phenazinium</name>
    <dbReference type="NCBI Taxonomy" id="60549"/>
    <lineage>
        <taxon>Bacteria</taxon>
        <taxon>Pseudomonadati</taxon>
        <taxon>Pseudomonadota</taxon>
        <taxon>Betaproteobacteria</taxon>
        <taxon>Burkholderiales</taxon>
        <taxon>Burkholderiaceae</taxon>
        <taxon>Paraburkholderia</taxon>
    </lineage>
</organism>
<dbReference type="RefSeq" id="WP_074297749.1">
    <property type="nucleotide sequence ID" value="NZ_FSRU01000002.1"/>
</dbReference>
<keyword evidence="2" id="KW-1185">Reference proteome</keyword>
<evidence type="ECO:0000313" key="2">
    <source>
        <dbReference type="Proteomes" id="UP000185151"/>
    </source>
</evidence>
<dbReference type="EMBL" id="FSRU01000002">
    <property type="protein sequence ID" value="SIO55556.1"/>
    <property type="molecule type" value="Genomic_DNA"/>
</dbReference>
<dbReference type="AlphaFoldDB" id="A0A1N6KGV6"/>
<protein>
    <submittedName>
        <fullName evidence="1">Uncharacterized protein</fullName>
    </submittedName>
</protein>
<reference evidence="1 2" key="1">
    <citation type="submission" date="2016-11" db="EMBL/GenBank/DDBJ databases">
        <authorList>
            <person name="Jaros S."/>
            <person name="Januszkiewicz K."/>
            <person name="Wedrychowicz H."/>
        </authorList>
    </citation>
    <scope>NUCLEOTIDE SEQUENCE [LARGE SCALE GENOMIC DNA]</scope>
    <source>
        <strain evidence="1 2">GAS95</strain>
    </source>
</reference>
<accession>A0A1N6KGV6</accession>
<dbReference type="Proteomes" id="UP000185151">
    <property type="component" value="Unassembled WGS sequence"/>
</dbReference>